<dbReference type="Pfam" id="PF09511">
    <property type="entry name" value="RNA_lig_T4_1"/>
    <property type="match status" value="1"/>
</dbReference>
<keyword evidence="2" id="KW-0436">Ligase</keyword>
<evidence type="ECO:0000313" key="2">
    <source>
        <dbReference type="EMBL" id="QBQ74753.1"/>
    </source>
</evidence>
<gene>
    <name evidence="2" type="ORF">BcepSauron_373</name>
</gene>
<dbReference type="EMBL" id="MK552141">
    <property type="protein sequence ID" value="QBQ74753.1"/>
    <property type="molecule type" value="Genomic_DNA"/>
</dbReference>
<dbReference type="InterPro" id="IPR019039">
    <property type="entry name" value="T4-Rnl1-like_N"/>
</dbReference>
<accession>A0A482MNI0</accession>
<proteinExistence type="predicted"/>
<evidence type="ECO:0000259" key="1">
    <source>
        <dbReference type="Pfam" id="PF09511"/>
    </source>
</evidence>
<evidence type="ECO:0000313" key="3">
    <source>
        <dbReference type="Proteomes" id="UP000301424"/>
    </source>
</evidence>
<name>A0A482MNI0_9CAUD</name>
<reference evidence="2 3" key="1">
    <citation type="submission" date="2019-02" db="EMBL/GenBank/DDBJ databases">
        <title>Complete genome sequence of Burkholderia cenocepacia phage BcepSauron.</title>
        <authorList>
            <person name="Park K."/>
            <person name="Gonzalez C."/>
            <person name="Liu M."/>
            <person name="Gill J."/>
        </authorList>
    </citation>
    <scope>NUCLEOTIDE SEQUENCE [LARGE SCALE GENOMIC DNA]</scope>
</reference>
<organism evidence="2 3">
    <name type="scientific">Burkholderia phage BcepSauron</name>
    <dbReference type="NCBI Taxonomy" id="2530033"/>
    <lineage>
        <taxon>Viruses</taxon>
        <taxon>Duplodnaviria</taxon>
        <taxon>Heunggongvirae</taxon>
        <taxon>Uroviricota</taxon>
        <taxon>Caudoviricetes</taxon>
        <taxon>Sarumanvirus</taxon>
        <taxon>Sarumanvirus bcepsauron</taxon>
    </lineage>
</organism>
<feature type="domain" description="T4 RNA ligase 1-like N-terminal" evidence="1">
    <location>
        <begin position="50"/>
        <end position="249"/>
    </location>
</feature>
<dbReference type="Proteomes" id="UP000301424">
    <property type="component" value="Segment"/>
</dbReference>
<dbReference type="GO" id="GO:0016874">
    <property type="term" value="F:ligase activity"/>
    <property type="evidence" value="ECO:0007669"/>
    <property type="project" value="UniProtKB-KW"/>
</dbReference>
<protein>
    <submittedName>
        <fullName evidence="2">RNA ligase and tail fiber attachment protein</fullName>
    </submittedName>
</protein>
<sequence>MFPTIKHINDLQPFVEGIEEIKFLKQPGQRTVVCYTFMDSHTFDTPKARECRGISFDINGNVESRPLHKFFNMGEKPWLMEDNIRRAGRAGAIVGIYNKIDGSMVNTSYSMASGFAYKSKKSYSSDTVLMFEKHVPVRIDEFSRRVAGMGYTATYEFTHPEAQIVVPHAVPDIKLLHIRDNTTGEYVMLNKQHMIWDLIHAHAVPYSVNLLPELSVDAAIDSLESMIDNEGFVFQFADGDMVKAKCPWYSSNHRAISYMRERDIAVLVLNEQLDDLKGTLVKLGHDLGPVEEVEHRVKERMLQIDRDIDFLAGVGAALRATNPEGWKKAFAASHSKLELFGLAVKRLEGRDEQVVTWYTRSKLKDEFGLRSLLNASQQEAMEG</sequence>
<keyword evidence="3" id="KW-1185">Reference proteome</keyword>